<dbReference type="Pfam" id="PF02798">
    <property type="entry name" value="GST_N"/>
    <property type="match status" value="1"/>
</dbReference>
<reference evidence="2" key="5">
    <citation type="journal article" date="2021" name="G3 (Bethesda)">
        <title>Aegilops tauschii genome assembly Aet v5.0 features greater sequence contiguity and improved annotation.</title>
        <authorList>
            <person name="Wang L."/>
            <person name="Zhu T."/>
            <person name="Rodriguez J.C."/>
            <person name="Deal K.R."/>
            <person name="Dubcovsky J."/>
            <person name="McGuire P.E."/>
            <person name="Lux T."/>
            <person name="Spannagl M."/>
            <person name="Mayer K.F.X."/>
            <person name="Baldrich P."/>
            <person name="Meyers B.C."/>
            <person name="Huo N."/>
            <person name="Gu Y.Q."/>
            <person name="Zhou H."/>
            <person name="Devos K.M."/>
            <person name="Bennetzen J.L."/>
            <person name="Unver T."/>
            <person name="Budak H."/>
            <person name="Gulick P.J."/>
            <person name="Galiba G."/>
            <person name="Kalapos B."/>
            <person name="Nelson D.R."/>
            <person name="Li P."/>
            <person name="You F.M."/>
            <person name="Luo M.C."/>
            <person name="Dvorak J."/>
        </authorList>
    </citation>
    <scope>NUCLEOTIDE SEQUENCE [LARGE SCALE GENOMIC DNA]</scope>
    <source>
        <strain evidence="2">cv. AL8/78</strain>
    </source>
</reference>
<protein>
    <recommendedName>
        <fullName evidence="1">GST N-terminal domain-containing protein</fullName>
    </recommendedName>
</protein>
<dbReference type="PROSITE" id="PS50404">
    <property type="entry name" value="GST_NTER"/>
    <property type="match status" value="1"/>
</dbReference>
<dbReference type="EnsemblPlants" id="AET3Gv20707300.9">
    <property type="protein sequence ID" value="AET3Gv20707300.9"/>
    <property type="gene ID" value="AET3Gv20707300"/>
</dbReference>
<evidence type="ECO:0000259" key="1">
    <source>
        <dbReference type="PROSITE" id="PS50404"/>
    </source>
</evidence>
<dbReference type="Gramene" id="AET3Gv20707300.9">
    <property type="protein sequence ID" value="AET3Gv20707300.9"/>
    <property type="gene ID" value="AET3Gv20707300"/>
</dbReference>
<dbReference type="InterPro" id="IPR004045">
    <property type="entry name" value="Glutathione_S-Trfase_N"/>
</dbReference>
<name>A0A453FKP5_AEGTS</name>
<evidence type="ECO:0000313" key="3">
    <source>
        <dbReference type="Proteomes" id="UP000015105"/>
    </source>
</evidence>
<dbReference type="Gene3D" id="3.40.30.10">
    <property type="entry name" value="Glutaredoxin"/>
    <property type="match status" value="1"/>
</dbReference>
<feature type="domain" description="GST N-terminal" evidence="1">
    <location>
        <begin position="2"/>
        <end position="86"/>
    </location>
</feature>
<dbReference type="SUPFAM" id="SSF52833">
    <property type="entry name" value="Thioredoxin-like"/>
    <property type="match status" value="1"/>
</dbReference>
<proteinExistence type="predicted"/>
<reference evidence="3" key="1">
    <citation type="journal article" date="2014" name="Science">
        <title>Ancient hybridizations among the ancestral genomes of bread wheat.</title>
        <authorList>
            <consortium name="International Wheat Genome Sequencing Consortium,"/>
            <person name="Marcussen T."/>
            <person name="Sandve S.R."/>
            <person name="Heier L."/>
            <person name="Spannagl M."/>
            <person name="Pfeifer M."/>
            <person name="Jakobsen K.S."/>
            <person name="Wulff B.B."/>
            <person name="Steuernagel B."/>
            <person name="Mayer K.F."/>
            <person name="Olsen O.A."/>
        </authorList>
    </citation>
    <scope>NUCLEOTIDE SEQUENCE [LARGE SCALE GENOMIC DNA]</scope>
    <source>
        <strain evidence="3">cv. AL8/78</strain>
    </source>
</reference>
<reference evidence="3" key="2">
    <citation type="journal article" date="2017" name="Nat. Plants">
        <title>The Aegilops tauschii genome reveals multiple impacts of transposons.</title>
        <authorList>
            <person name="Zhao G."/>
            <person name="Zou C."/>
            <person name="Li K."/>
            <person name="Wang K."/>
            <person name="Li T."/>
            <person name="Gao L."/>
            <person name="Zhang X."/>
            <person name="Wang H."/>
            <person name="Yang Z."/>
            <person name="Liu X."/>
            <person name="Jiang W."/>
            <person name="Mao L."/>
            <person name="Kong X."/>
            <person name="Jiao Y."/>
            <person name="Jia J."/>
        </authorList>
    </citation>
    <scope>NUCLEOTIDE SEQUENCE [LARGE SCALE GENOMIC DNA]</scope>
    <source>
        <strain evidence="3">cv. AL8/78</strain>
    </source>
</reference>
<accession>A0A453FKP5</accession>
<organism evidence="2 3">
    <name type="scientific">Aegilops tauschii subsp. strangulata</name>
    <name type="common">Goatgrass</name>
    <dbReference type="NCBI Taxonomy" id="200361"/>
    <lineage>
        <taxon>Eukaryota</taxon>
        <taxon>Viridiplantae</taxon>
        <taxon>Streptophyta</taxon>
        <taxon>Embryophyta</taxon>
        <taxon>Tracheophyta</taxon>
        <taxon>Spermatophyta</taxon>
        <taxon>Magnoliopsida</taxon>
        <taxon>Liliopsida</taxon>
        <taxon>Poales</taxon>
        <taxon>Poaceae</taxon>
        <taxon>BOP clade</taxon>
        <taxon>Pooideae</taxon>
        <taxon>Triticodae</taxon>
        <taxon>Triticeae</taxon>
        <taxon>Triticinae</taxon>
        <taxon>Aegilops</taxon>
    </lineage>
</organism>
<dbReference type="AlphaFoldDB" id="A0A453FKP5"/>
<keyword evidence="3" id="KW-1185">Reference proteome</keyword>
<dbReference type="InterPro" id="IPR036249">
    <property type="entry name" value="Thioredoxin-like_sf"/>
</dbReference>
<sequence>MAPVKLYGATLSWNVTRCVAALEEAGVEYELVPINFGTGEHKSPDHLARNVRAHALTAALPLNLPSVTVDGPALCRLLASNFTRMMSIRSVLLLRSAEQKSVNSRRGVASMPLSLFIYFNGGRRDVAVPLV</sequence>
<dbReference type="Proteomes" id="UP000015105">
    <property type="component" value="Chromosome 3D"/>
</dbReference>
<evidence type="ECO:0000313" key="2">
    <source>
        <dbReference type="EnsemblPlants" id="AET3Gv20707300.9"/>
    </source>
</evidence>
<reference evidence="2" key="3">
    <citation type="journal article" date="2017" name="Nature">
        <title>Genome sequence of the progenitor of the wheat D genome Aegilops tauschii.</title>
        <authorList>
            <person name="Luo M.C."/>
            <person name="Gu Y.Q."/>
            <person name="Puiu D."/>
            <person name="Wang H."/>
            <person name="Twardziok S.O."/>
            <person name="Deal K.R."/>
            <person name="Huo N."/>
            <person name="Zhu T."/>
            <person name="Wang L."/>
            <person name="Wang Y."/>
            <person name="McGuire P.E."/>
            <person name="Liu S."/>
            <person name="Long H."/>
            <person name="Ramasamy R.K."/>
            <person name="Rodriguez J.C."/>
            <person name="Van S.L."/>
            <person name="Yuan L."/>
            <person name="Wang Z."/>
            <person name="Xia Z."/>
            <person name="Xiao L."/>
            <person name="Anderson O.D."/>
            <person name="Ouyang S."/>
            <person name="Liang Y."/>
            <person name="Zimin A.V."/>
            <person name="Pertea G."/>
            <person name="Qi P."/>
            <person name="Bennetzen J.L."/>
            <person name="Dai X."/>
            <person name="Dawson M.W."/>
            <person name="Muller H.G."/>
            <person name="Kugler K."/>
            <person name="Rivarola-Duarte L."/>
            <person name="Spannagl M."/>
            <person name="Mayer K.F.X."/>
            <person name="Lu F.H."/>
            <person name="Bevan M.W."/>
            <person name="Leroy P."/>
            <person name="Li P."/>
            <person name="You F.M."/>
            <person name="Sun Q."/>
            <person name="Liu Z."/>
            <person name="Lyons E."/>
            <person name="Wicker T."/>
            <person name="Salzberg S.L."/>
            <person name="Devos K.M."/>
            <person name="Dvorak J."/>
        </authorList>
    </citation>
    <scope>NUCLEOTIDE SEQUENCE [LARGE SCALE GENOMIC DNA]</scope>
    <source>
        <strain evidence="2">cv. AL8/78</strain>
    </source>
</reference>
<reference evidence="2" key="4">
    <citation type="submission" date="2019-03" db="UniProtKB">
        <authorList>
            <consortium name="EnsemblPlants"/>
        </authorList>
    </citation>
    <scope>IDENTIFICATION</scope>
</reference>